<organism evidence="1 3">
    <name type="scientific">Enterobacter cloacae</name>
    <dbReference type="NCBI Taxonomy" id="550"/>
    <lineage>
        <taxon>Bacteria</taxon>
        <taxon>Pseudomonadati</taxon>
        <taxon>Pseudomonadota</taxon>
        <taxon>Gammaproteobacteria</taxon>
        <taxon>Enterobacterales</taxon>
        <taxon>Enterobacteriaceae</taxon>
        <taxon>Enterobacter</taxon>
        <taxon>Enterobacter cloacae complex</taxon>
    </lineage>
</organism>
<dbReference type="AlphaFoldDB" id="A0A2T4XUG3"/>
<accession>A0A2T4XUG3</accession>
<dbReference type="Proteomes" id="UP000290875">
    <property type="component" value="Unassembled WGS sequence"/>
</dbReference>
<evidence type="ECO:0000313" key="4">
    <source>
        <dbReference type="Proteomes" id="UP000290875"/>
    </source>
</evidence>
<evidence type="ECO:0000313" key="2">
    <source>
        <dbReference type="EMBL" id="RXW26997.1"/>
    </source>
</evidence>
<reference evidence="2 4" key="2">
    <citation type="submission" date="2018-06" db="EMBL/GenBank/DDBJ databases">
        <title>Carbapenemase-producing Enterobacteriaceae present in wastewater treatment plant effluent and nearby surface waters in the US.</title>
        <authorList>
            <person name="Mathys D.A."/>
            <person name="Mollenkopf D.F."/>
            <person name="Feicht S.M."/>
            <person name="Adams R.J."/>
            <person name="Albers A.L."/>
            <person name="Grooters S.V."/>
            <person name="Stuever D.M."/>
            <person name="Daniels J.B."/>
            <person name="Wittum T.E."/>
        </authorList>
    </citation>
    <scope>NUCLEOTIDE SEQUENCE [LARGE SCALE GENOMIC DNA]</scope>
    <source>
        <strain evidence="2 4">GEO_4_Eff_A</strain>
    </source>
</reference>
<protein>
    <submittedName>
        <fullName evidence="1">Uncharacterized protein</fullName>
    </submittedName>
</protein>
<dbReference type="Proteomes" id="UP000241614">
    <property type="component" value="Unassembled WGS sequence"/>
</dbReference>
<evidence type="ECO:0000313" key="3">
    <source>
        <dbReference type="Proteomes" id="UP000241614"/>
    </source>
</evidence>
<dbReference type="EMBL" id="QJSL01000024">
    <property type="protein sequence ID" value="RXW26997.1"/>
    <property type="molecule type" value="Genomic_DNA"/>
</dbReference>
<sequence length="96" mass="10457">MINLTPCRLTVKKDALHTSVAPFCTCKFLNTAMADEYAALSLSLFINRKTAIPESTMLGWLAIDNDGNKHVRQCFENCHTPKPSCALAGTLCEAAP</sequence>
<name>A0A2T4XUG3_ENTCL</name>
<gene>
    <name evidence="1" type="ORF">DA103_22170</name>
    <name evidence="2" type="ORF">DM877_21430</name>
</gene>
<comment type="caution">
    <text evidence="1">The sequence shown here is derived from an EMBL/GenBank/DDBJ whole genome shotgun (WGS) entry which is preliminary data.</text>
</comment>
<reference evidence="1 3" key="1">
    <citation type="submission" date="2018-04" db="EMBL/GenBank/DDBJ databases">
        <title>Genome sequencing reveals highly heavy metal resistance and biotechnology application of the novel Enterobacter cloacae amazonensis isolated from wastewater river in Manaus - Amazonas.</title>
        <authorList>
            <person name="Astolfi M.C.T."/>
            <person name="Carvalho E.B.D.S."/>
            <person name="Lacerda L.B."/>
            <person name="Pinto M.V."/>
            <person name="Nogueira V.B."/>
            <person name="Barros A.M."/>
            <person name="Astolfi-Filho S."/>
        </authorList>
    </citation>
    <scope>NUCLEOTIDE SEQUENCE [LARGE SCALE GENOMIC DNA]</scope>
    <source>
        <strain evidence="3">amazonensis</strain>
        <strain evidence="1">Amazonensis</strain>
    </source>
</reference>
<dbReference type="EMBL" id="PZPP01000021">
    <property type="protein sequence ID" value="PTM33583.1"/>
    <property type="molecule type" value="Genomic_DNA"/>
</dbReference>
<evidence type="ECO:0000313" key="1">
    <source>
        <dbReference type="EMBL" id="PTM33583.1"/>
    </source>
</evidence>
<proteinExistence type="predicted"/>